<dbReference type="OrthoDB" id="2986280at2"/>
<dbReference type="RefSeq" id="WP_110607921.1">
    <property type="nucleotide sequence ID" value="NZ_PDOD01000001.1"/>
</dbReference>
<feature type="domain" description="Major facilitator superfamily (MFS) profile" evidence="8">
    <location>
        <begin position="1"/>
        <end position="394"/>
    </location>
</feature>
<dbReference type="GO" id="GO:0005886">
    <property type="term" value="C:plasma membrane"/>
    <property type="evidence" value="ECO:0007669"/>
    <property type="project" value="UniProtKB-SubCell"/>
</dbReference>
<name>A0A323TJA9_9BACI</name>
<evidence type="ECO:0000313" key="9">
    <source>
        <dbReference type="EMBL" id="PYZ94286.1"/>
    </source>
</evidence>
<feature type="transmembrane region" description="Helical" evidence="7">
    <location>
        <begin position="285"/>
        <end position="304"/>
    </location>
</feature>
<dbReference type="InterPro" id="IPR011701">
    <property type="entry name" value="MFS"/>
</dbReference>
<keyword evidence="6 7" id="KW-0472">Membrane</keyword>
<accession>A0A323TJA9</accession>
<dbReference type="Proteomes" id="UP000248214">
    <property type="component" value="Unassembled WGS sequence"/>
</dbReference>
<organism evidence="9 10">
    <name type="scientific">Salipaludibacillus keqinensis</name>
    <dbReference type="NCBI Taxonomy" id="2045207"/>
    <lineage>
        <taxon>Bacteria</taxon>
        <taxon>Bacillati</taxon>
        <taxon>Bacillota</taxon>
        <taxon>Bacilli</taxon>
        <taxon>Bacillales</taxon>
        <taxon>Bacillaceae</taxon>
    </lineage>
</organism>
<evidence type="ECO:0000256" key="1">
    <source>
        <dbReference type="ARBA" id="ARBA00004651"/>
    </source>
</evidence>
<comment type="caution">
    <text evidence="9">The sequence shown here is derived from an EMBL/GenBank/DDBJ whole genome shotgun (WGS) entry which is preliminary data.</text>
</comment>
<dbReference type="SUPFAM" id="SSF103473">
    <property type="entry name" value="MFS general substrate transporter"/>
    <property type="match status" value="1"/>
</dbReference>
<evidence type="ECO:0000313" key="10">
    <source>
        <dbReference type="Proteomes" id="UP000248214"/>
    </source>
</evidence>
<feature type="transmembrane region" description="Helical" evidence="7">
    <location>
        <begin position="12"/>
        <end position="33"/>
    </location>
</feature>
<feature type="transmembrane region" description="Helical" evidence="7">
    <location>
        <begin position="74"/>
        <end position="96"/>
    </location>
</feature>
<evidence type="ECO:0000256" key="5">
    <source>
        <dbReference type="ARBA" id="ARBA00022989"/>
    </source>
</evidence>
<evidence type="ECO:0000256" key="6">
    <source>
        <dbReference type="ARBA" id="ARBA00023136"/>
    </source>
</evidence>
<dbReference type="GO" id="GO:0022857">
    <property type="term" value="F:transmembrane transporter activity"/>
    <property type="evidence" value="ECO:0007669"/>
    <property type="project" value="InterPro"/>
</dbReference>
<dbReference type="AlphaFoldDB" id="A0A323TJA9"/>
<dbReference type="PANTHER" id="PTHR43124">
    <property type="entry name" value="PURINE EFFLUX PUMP PBUE"/>
    <property type="match status" value="1"/>
</dbReference>
<keyword evidence="5 7" id="KW-1133">Transmembrane helix</keyword>
<feature type="transmembrane region" description="Helical" evidence="7">
    <location>
        <begin position="168"/>
        <end position="184"/>
    </location>
</feature>
<dbReference type="PANTHER" id="PTHR43124:SF3">
    <property type="entry name" value="CHLORAMPHENICOL EFFLUX PUMP RV0191"/>
    <property type="match status" value="1"/>
</dbReference>
<feature type="transmembrane region" description="Helical" evidence="7">
    <location>
        <begin position="255"/>
        <end position="273"/>
    </location>
</feature>
<evidence type="ECO:0000256" key="2">
    <source>
        <dbReference type="ARBA" id="ARBA00022448"/>
    </source>
</evidence>
<dbReference type="EMBL" id="PDOD01000001">
    <property type="protein sequence ID" value="PYZ94286.1"/>
    <property type="molecule type" value="Genomic_DNA"/>
</dbReference>
<sequence>MNSQDQRKIWTIGSMTVVMIIGNSMFIPVLPHMEQEWSMTSTQAGLTLSIFSFVAAVMIPLVGYLALRFEKKILTSLALLAVIIGCVIALSSLSIHSTSISFLVLMLGRACQGLGAGILSPLPYIFAGELFAKNDQPVALSMVEVFNGIGKVTSPFIGIYAITLGGEWLFVAYIFVSLLSLFLTQRQITRTKDVDPTTSLSSYLTYYRKNIKSNVKGIFHILLMSGMTMLLLFGYLTYFSYELEWMLGKTGIEKALYFTVPLLLMTLSSWWTGKYLKRNTLKSHQLLYISFSIMAGVFILGILLNTFISIVFIMSFFAISAGISLVCCNLLLTRNVLLEDRTTIMSFYSMTRFVGVACGPPLYSLWMYEEALMFSFSLLLLIAVWGYYHINKLATCIHVVTATDG</sequence>
<evidence type="ECO:0000256" key="3">
    <source>
        <dbReference type="ARBA" id="ARBA00022475"/>
    </source>
</evidence>
<feature type="transmembrane region" description="Helical" evidence="7">
    <location>
        <begin position="45"/>
        <end position="67"/>
    </location>
</feature>
<evidence type="ECO:0000259" key="8">
    <source>
        <dbReference type="PROSITE" id="PS50850"/>
    </source>
</evidence>
<feature type="transmembrane region" description="Helical" evidence="7">
    <location>
        <begin position="344"/>
        <end position="365"/>
    </location>
</feature>
<keyword evidence="3" id="KW-1003">Cell membrane</keyword>
<gene>
    <name evidence="9" type="ORF">CR194_01750</name>
</gene>
<evidence type="ECO:0000256" key="4">
    <source>
        <dbReference type="ARBA" id="ARBA00022692"/>
    </source>
</evidence>
<keyword evidence="4 7" id="KW-0812">Transmembrane</keyword>
<dbReference type="Pfam" id="PF07690">
    <property type="entry name" value="MFS_1"/>
    <property type="match status" value="1"/>
</dbReference>
<keyword evidence="10" id="KW-1185">Reference proteome</keyword>
<dbReference type="Gene3D" id="1.20.1250.20">
    <property type="entry name" value="MFS general substrate transporter like domains"/>
    <property type="match status" value="1"/>
</dbReference>
<keyword evidence="2" id="KW-0813">Transport</keyword>
<dbReference type="InterPro" id="IPR050189">
    <property type="entry name" value="MFS_Efflux_Transporters"/>
</dbReference>
<feature type="transmembrane region" description="Helical" evidence="7">
    <location>
        <begin position="371"/>
        <end position="388"/>
    </location>
</feature>
<protein>
    <recommendedName>
        <fullName evidence="8">Major facilitator superfamily (MFS) profile domain-containing protein</fullName>
    </recommendedName>
</protein>
<comment type="subcellular location">
    <subcellularLocation>
        <location evidence="1">Cell membrane</location>
        <topology evidence="1">Multi-pass membrane protein</topology>
    </subcellularLocation>
</comment>
<feature type="transmembrane region" description="Helical" evidence="7">
    <location>
        <begin position="217"/>
        <end position="235"/>
    </location>
</feature>
<proteinExistence type="predicted"/>
<dbReference type="PROSITE" id="PS50850">
    <property type="entry name" value="MFS"/>
    <property type="match status" value="1"/>
</dbReference>
<dbReference type="InterPro" id="IPR020846">
    <property type="entry name" value="MFS_dom"/>
</dbReference>
<evidence type="ECO:0000256" key="7">
    <source>
        <dbReference type="SAM" id="Phobius"/>
    </source>
</evidence>
<dbReference type="InterPro" id="IPR036259">
    <property type="entry name" value="MFS_trans_sf"/>
</dbReference>
<feature type="transmembrane region" description="Helical" evidence="7">
    <location>
        <begin position="310"/>
        <end position="332"/>
    </location>
</feature>
<reference evidence="9 10" key="1">
    <citation type="submission" date="2017-10" db="EMBL/GenBank/DDBJ databases">
        <title>Bacillus sp. nov., a halophilic bacterium isolated from a Keqin Lake.</title>
        <authorList>
            <person name="Wang H."/>
        </authorList>
    </citation>
    <scope>NUCLEOTIDE SEQUENCE [LARGE SCALE GENOMIC DNA]</scope>
    <source>
        <strain evidence="9 10">KQ-12</strain>
    </source>
</reference>